<name>A0A0F9C7F4_9ZZZZ</name>
<dbReference type="EMBL" id="LAZR01034434">
    <property type="protein sequence ID" value="KKL45313.1"/>
    <property type="molecule type" value="Genomic_DNA"/>
</dbReference>
<organism evidence="1">
    <name type="scientific">marine sediment metagenome</name>
    <dbReference type="NCBI Taxonomy" id="412755"/>
    <lineage>
        <taxon>unclassified sequences</taxon>
        <taxon>metagenomes</taxon>
        <taxon>ecological metagenomes</taxon>
    </lineage>
</organism>
<gene>
    <name evidence="1" type="ORF">LCGC14_2356910</name>
</gene>
<comment type="caution">
    <text evidence="1">The sequence shown here is derived from an EMBL/GenBank/DDBJ whole genome shotgun (WGS) entry which is preliminary data.</text>
</comment>
<dbReference type="SUPFAM" id="SSF102405">
    <property type="entry name" value="MCP/YpsA-like"/>
    <property type="match status" value="1"/>
</dbReference>
<feature type="non-terminal residue" evidence="1">
    <location>
        <position position="1"/>
    </location>
</feature>
<proteinExistence type="predicted"/>
<evidence type="ECO:0000313" key="1">
    <source>
        <dbReference type="EMBL" id="KKL45313.1"/>
    </source>
</evidence>
<reference evidence="1" key="1">
    <citation type="journal article" date="2015" name="Nature">
        <title>Complex archaea that bridge the gap between prokaryotes and eukaryotes.</title>
        <authorList>
            <person name="Spang A."/>
            <person name="Saw J.H."/>
            <person name="Jorgensen S.L."/>
            <person name="Zaremba-Niedzwiedzka K."/>
            <person name="Martijn J."/>
            <person name="Lind A.E."/>
            <person name="van Eijk R."/>
            <person name="Schleper C."/>
            <person name="Guy L."/>
            <person name="Ettema T.J."/>
        </authorList>
    </citation>
    <scope>NUCLEOTIDE SEQUENCE</scope>
</reference>
<dbReference type="AlphaFoldDB" id="A0A0F9C7F4"/>
<dbReference type="Gene3D" id="3.40.50.450">
    <property type="match status" value="1"/>
</dbReference>
<evidence type="ECO:0008006" key="2">
    <source>
        <dbReference type="Google" id="ProtNLM"/>
    </source>
</evidence>
<accession>A0A0F9C7F4</accession>
<sequence length="62" mass="7022">AKLTVYRAEWDKYGKSAGFLRNQTIIDNCDMVVAFWDGKSKGTADTINKAKRSKKPILLVFI</sequence>
<protein>
    <recommendedName>
        <fullName evidence="2">DUF2493 domain-containing protein</fullName>
    </recommendedName>
</protein>